<dbReference type="OrthoDB" id="9182752at2"/>
<evidence type="ECO:0000313" key="3">
    <source>
        <dbReference type="Proteomes" id="UP000254603"/>
    </source>
</evidence>
<evidence type="ECO:0000313" key="2">
    <source>
        <dbReference type="EMBL" id="SUA54705.1"/>
    </source>
</evidence>
<accession>A0A378XF26</accession>
<organism evidence="2 3">
    <name type="scientific">Oligella ureolytica</name>
    <dbReference type="NCBI Taxonomy" id="90244"/>
    <lineage>
        <taxon>Bacteria</taxon>
        <taxon>Pseudomonadati</taxon>
        <taxon>Pseudomonadota</taxon>
        <taxon>Betaproteobacteria</taxon>
        <taxon>Burkholderiales</taxon>
        <taxon>Alcaligenaceae</taxon>
        <taxon>Oligella</taxon>
    </lineage>
</organism>
<dbReference type="STRING" id="1122619.GCA_000373745_00595"/>
<reference evidence="1 4" key="2">
    <citation type="submission" date="2020-12" db="EMBL/GenBank/DDBJ databases">
        <title>FDA dAtabase for Regulatory Grade micrObial Sequences (FDA-ARGOS): Supporting development and validation of Infectious Disease Dx tests.</title>
        <authorList>
            <person name="Sproer C."/>
            <person name="Gronow S."/>
            <person name="Severitt S."/>
            <person name="Schroder I."/>
            <person name="Tallon L."/>
            <person name="Sadzewicz L."/>
            <person name="Zhao X."/>
            <person name="Boylan J."/>
            <person name="Ott S."/>
            <person name="Bowen H."/>
            <person name="Vavikolanu K."/>
            <person name="Mehta A."/>
            <person name="Aluvathingal J."/>
            <person name="Nadendla S."/>
            <person name="Lowell S."/>
            <person name="Myers T."/>
            <person name="Yan Y."/>
            <person name="Sichtig H."/>
        </authorList>
    </citation>
    <scope>NUCLEOTIDE SEQUENCE [LARGE SCALE GENOMIC DNA]</scope>
    <source>
        <strain evidence="1 4">FDAARGOS_872</strain>
    </source>
</reference>
<dbReference type="RefSeq" id="WP_018573769.1">
    <property type="nucleotide sequence ID" value="NZ_CP065725.1"/>
</dbReference>
<reference evidence="2 3" key="1">
    <citation type="submission" date="2018-06" db="EMBL/GenBank/DDBJ databases">
        <authorList>
            <consortium name="Pathogen Informatics"/>
            <person name="Doyle S."/>
        </authorList>
    </citation>
    <scope>NUCLEOTIDE SEQUENCE [LARGE SCALE GENOMIC DNA]</scope>
    <source>
        <strain evidence="2 3">NCTC11997</strain>
    </source>
</reference>
<evidence type="ECO:0000313" key="4">
    <source>
        <dbReference type="Proteomes" id="UP000594903"/>
    </source>
</evidence>
<evidence type="ECO:0000313" key="1">
    <source>
        <dbReference type="EMBL" id="QPT39071.1"/>
    </source>
</evidence>
<dbReference type="Proteomes" id="UP000254603">
    <property type="component" value="Unassembled WGS sequence"/>
</dbReference>
<proteinExistence type="predicted"/>
<keyword evidence="4" id="KW-1185">Reference proteome</keyword>
<name>A0A378XF26_9BURK</name>
<dbReference type="AlphaFoldDB" id="A0A378XF26"/>
<sequence>MSWRLLIFTILVFAGVATALGLQAGDYLIGRVPVQANIPNVTELDPPAEYDEQGRLIIPQPMQPLLDGTQGLATATPDIDWKIKESYLDEAVKNEESSAMYAEENLRLSGVVTQGSTGVTKNFQPIQRQRPTQGDAGGNNLSWVGTFNQEMAQCRTLGFNDRPSCISRVRQQYCGANNAWGRVTDCPAR</sequence>
<dbReference type="Proteomes" id="UP000594903">
    <property type="component" value="Chromosome"/>
</dbReference>
<gene>
    <name evidence="1" type="ORF">I6G29_07630</name>
    <name evidence="2" type="ORF">NCTC11997_01587</name>
</gene>
<dbReference type="EMBL" id="UGSB01000001">
    <property type="protein sequence ID" value="SUA54705.1"/>
    <property type="molecule type" value="Genomic_DNA"/>
</dbReference>
<dbReference type="EMBL" id="CP065725">
    <property type="protein sequence ID" value="QPT39071.1"/>
    <property type="molecule type" value="Genomic_DNA"/>
</dbReference>
<protein>
    <submittedName>
        <fullName evidence="2">Uncharacterized protein</fullName>
    </submittedName>
</protein>